<evidence type="ECO:0000259" key="2">
    <source>
        <dbReference type="Pfam" id="PF00905"/>
    </source>
</evidence>
<protein>
    <submittedName>
        <fullName evidence="3">Class D beta-lactamase</fullName>
    </submittedName>
</protein>
<feature type="signal peptide" evidence="1">
    <location>
        <begin position="1"/>
        <end position="24"/>
    </location>
</feature>
<dbReference type="Gene3D" id="3.40.710.10">
    <property type="entry name" value="DD-peptidase/beta-lactamase superfamily"/>
    <property type="match status" value="1"/>
</dbReference>
<keyword evidence="1" id="KW-0732">Signal</keyword>
<reference evidence="3" key="1">
    <citation type="submission" date="2020-07" db="EMBL/GenBank/DDBJ databases">
        <title>Genome sequences of bacteria associated with the marine, planktonic diatom Thalassiosira profunda strain ECT2AJA-044.</title>
        <authorList>
            <person name="Gargas C.B."/>
            <person name="Roberts W.R."/>
            <person name="Alverson A.J."/>
        </authorList>
    </citation>
    <scope>NUCLEOTIDE SEQUENCE</scope>
    <source>
        <strain evidence="3">ECT2AJA-044</strain>
    </source>
</reference>
<gene>
    <name evidence="3" type="ORF">HZ995_02315</name>
</gene>
<sequence>MKVVLLAKTLGLLLPIALISLALATRASTEPEDVGHVVEDAGGQIENVAVIVQRQSDGQVWSSNLERAHQRFSPASTSKIPHTLIALEQGYAKPETNFSWDGVPRSVRAWNQDHSLATAFKDSVVWVYQEIARTAGRSALAEALEDFRYGNSSVGSINQLTTYWLDNTLQISAVEQVGFLSRLAQEKLELSGDTYTAIKGMMVSEARENWVLRSKTGWWHSKSAMDIGWFVGWLECSGETYVFALNMDMPDTRFLLMRKTIVYAILEHIDAFNCD</sequence>
<accession>A0A975EQK2</accession>
<dbReference type="AlphaFoldDB" id="A0A975EQK2"/>
<name>A0A975EQK2_9RHOB</name>
<evidence type="ECO:0000313" key="4">
    <source>
        <dbReference type="Proteomes" id="UP000665026"/>
    </source>
</evidence>
<dbReference type="Pfam" id="PF00905">
    <property type="entry name" value="Transpeptidase"/>
    <property type="match status" value="1"/>
</dbReference>
<dbReference type="InterPro" id="IPR012338">
    <property type="entry name" value="Beta-lactam/transpept-like"/>
</dbReference>
<organism evidence="3 4">
    <name type="scientific">Cognatishimia activa</name>
    <dbReference type="NCBI Taxonomy" id="1715691"/>
    <lineage>
        <taxon>Bacteria</taxon>
        <taxon>Pseudomonadati</taxon>
        <taxon>Pseudomonadota</taxon>
        <taxon>Alphaproteobacteria</taxon>
        <taxon>Rhodobacterales</taxon>
        <taxon>Paracoccaceae</taxon>
        <taxon>Cognatishimia</taxon>
    </lineage>
</organism>
<dbReference type="EMBL" id="CP060010">
    <property type="protein sequence ID" value="QTN36375.1"/>
    <property type="molecule type" value="Genomic_DNA"/>
</dbReference>
<evidence type="ECO:0000313" key="3">
    <source>
        <dbReference type="EMBL" id="QTN36375.1"/>
    </source>
</evidence>
<dbReference type="InterPro" id="IPR001460">
    <property type="entry name" value="PCN-bd_Tpept"/>
</dbReference>
<dbReference type="RefSeq" id="WP_209357076.1">
    <property type="nucleotide sequence ID" value="NZ_CP060010.1"/>
</dbReference>
<feature type="chain" id="PRO_5038043784" evidence="1">
    <location>
        <begin position="25"/>
        <end position="275"/>
    </location>
</feature>
<evidence type="ECO:0000256" key="1">
    <source>
        <dbReference type="SAM" id="SignalP"/>
    </source>
</evidence>
<dbReference type="KEGG" id="cact:HZ995_02315"/>
<proteinExistence type="predicted"/>
<dbReference type="GO" id="GO:0008658">
    <property type="term" value="F:penicillin binding"/>
    <property type="evidence" value="ECO:0007669"/>
    <property type="project" value="InterPro"/>
</dbReference>
<dbReference type="SUPFAM" id="SSF56601">
    <property type="entry name" value="beta-lactamase/transpeptidase-like"/>
    <property type="match status" value="1"/>
</dbReference>
<dbReference type="Proteomes" id="UP000665026">
    <property type="component" value="Chromosome"/>
</dbReference>
<feature type="domain" description="Penicillin-binding protein transpeptidase" evidence="2">
    <location>
        <begin position="62"/>
        <end position="266"/>
    </location>
</feature>